<dbReference type="InterPro" id="IPR013126">
    <property type="entry name" value="Hsp_70_fam"/>
</dbReference>
<keyword evidence="4" id="KW-0143">Chaperone</keyword>
<protein>
    <submittedName>
        <fullName evidence="5">Hsp70 family protein</fullName>
    </submittedName>
</protein>
<evidence type="ECO:0000313" key="6">
    <source>
        <dbReference type="Proteomes" id="UP001288778"/>
    </source>
</evidence>
<dbReference type="AlphaFoldDB" id="A0AAW9I4N5"/>
<dbReference type="Gene3D" id="3.30.420.40">
    <property type="match status" value="2"/>
</dbReference>
<dbReference type="PANTHER" id="PTHR19375">
    <property type="entry name" value="HEAT SHOCK PROTEIN 70KDA"/>
    <property type="match status" value="1"/>
</dbReference>
<dbReference type="FunFam" id="3.30.420.40:FF:000028">
    <property type="entry name" value="heat shock 70 kDa protein-like"/>
    <property type="match status" value="1"/>
</dbReference>
<comment type="caution">
    <text evidence="5">The sequence shown here is derived from an EMBL/GenBank/DDBJ whole genome shotgun (WGS) entry which is preliminary data.</text>
</comment>
<accession>A0AAW9I4N5</accession>
<dbReference type="RefSeq" id="WP_322395439.1">
    <property type="nucleotide sequence ID" value="NZ_WNUI01000024.1"/>
</dbReference>
<dbReference type="EMBL" id="WNUI01000024">
    <property type="protein sequence ID" value="MDZ4909403.1"/>
    <property type="molecule type" value="Genomic_DNA"/>
</dbReference>
<evidence type="ECO:0000256" key="1">
    <source>
        <dbReference type="ARBA" id="ARBA00007381"/>
    </source>
</evidence>
<keyword evidence="2" id="KW-0547">Nucleotide-binding</keyword>
<dbReference type="SUPFAM" id="SSF53067">
    <property type="entry name" value="Actin-like ATPase domain"/>
    <property type="match status" value="2"/>
</dbReference>
<evidence type="ECO:0000256" key="3">
    <source>
        <dbReference type="ARBA" id="ARBA00022840"/>
    </source>
</evidence>
<organism evidence="5 6">
    <name type="scientific">Clostridium perfringens</name>
    <dbReference type="NCBI Taxonomy" id="1502"/>
    <lineage>
        <taxon>Bacteria</taxon>
        <taxon>Bacillati</taxon>
        <taxon>Bacillota</taxon>
        <taxon>Clostridia</taxon>
        <taxon>Eubacteriales</taxon>
        <taxon>Clostridiaceae</taxon>
        <taxon>Clostridium</taxon>
    </lineage>
</organism>
<dbReference type="GO" id="GO:0140662">
    <property type="term" value="F:ATP-dependent protein folding chaperone"/>
    <property type="evidence" value="ECO:0007669"/>
    <property type="project" value="InterPro"/>
</dbReference>
<evidence type="ECO:0000313" key="5">
    <source>
        <dbReference type="EMBL" id="MDZ4909403.1"/>
    </source>
</evidence>
<dbReference type="Proteomes" id="UP001288778">
    <property type="component" value="Unassembled WGS sequence"/>
</dbReference>
<gene>
    <name evidence="5" type="ORF">GNF68_10010</name>
</gene>
<comment type="similarity">
    <text evidence="1">Belongs to the heat shock protein 70 family.</text>
</comment>
<dbReference type="Gene3D" id="3.90.640.10">
    <property type="entry name" value="Actin, Chain A, domain 4"/>
    <property type="match status" value="1"/>
</dbReference>
<sequence>MSFSIGIDLGTTNTVVSTGRRALNGGVEVLTEKLPQLSEDGRKLVQDALLPSFLYVDGDDYNVGIIAKAMKTQFKNNVVSSSKNFIGHRDYKWEIEGKEYTPELVASYFLSAIRNYLKDKYGDEEQLGSAVITVPASFDIDQRNSTRTAAKLAGFDGEITLISEPTSAILDFINEQSKLCDEDKFIDLSDYKKVLVFDLGGGTCDVAILEIKVLGKEVYVEEIGVSPHTLIGGTNFDAYAVDGIMKDFEKENKIKLNEVLSKEELSDLKSKLLMTMEDTKVYFSSRYTMKNPRNEEKDKIVEAINLNISEPGIINGKPFKYNLTMKRYNEYISPLLSIENKKENIINPIKETLSKCNLDVSDIDYIFCVGVNNS</sequence>
<dbReference type="Pfam" id="PF00012">
    <property type="entry name" value="HSP70"/>
    <property type="match status" value="1"/>
</dbReference>
<dbReference type="GO" id="GO:0005524">
    <property type="term" value="F:ATP binding"/>
    <property type="evidence" value="ECO:0007669"/>
    <property type="project" value="UniProtKB-KW"/>
</dbReference>
<evidence type="ECO:0000256" key="2">
    <source>
        <dbReference type="ARBA" id="ARBA00022741"/>
    </source>
</evidence>
<proteinExistence type="inferred from homology"/>
<evidence type="ECO:0000256" key="4">
    <source>
        <dbReference type="ARBA" id="ARBA00023186"/>
    </source>
</evidence>
<dbReference type="InterPro" id="IPR043129">
    <property type="entry name" value="ATPase_NBD"/>
</dbReference>
<name>A0AAW9I4N5_CLOPF</name>
<reference evidence="5" key="1">
    <citation type="submission" date="2019-11" db="EMBL/GenBank/DDBJ databases">
        <title>Characterization of Clostridium perfringens isolates from swine manure treated agricultural soils.</title>
        <authorList>
            <person name="Wushke S.T."/>
        </authorList>
    </citation>
    <scope>NUCLEOTIDE SEQUENCE</scope>
    <source>
        <strain evidence="5">X94</strain>
    </source>
</reference>
<keyword evidence="3" id="KW-0067">ATP-binding</keyword>
<dbReference type="PRINTS" id="PR00301">
    <property type="entry name" value="HEATSHOCK70"/>
</dbReference>